<accession>A0A8X6MH01</accession>
<keyword evidence="1" id="KW-0472">Membrane</keyword>
<evidence type="ECO:0000256" key="1">
    <source>
        <dbReference type="SAM" id="Phobius"/>
    </source>
</evidence>
<keyword evidence="3" id="KW-1185">Reference proteome</keyword>
<evidence type="ECO:0000313" key="3">
    <source>
        <dbReference type="Proteomes" id="UP000886998"/>
    </source>
</evidence>
<dbReference type="Proteomes" id="UP000886998">
    <property type="component" value="Unassembled WGS sequence"/>
</dbReference>
<feature type="transmembrane region" description="Helical" evidence="1">
    <location>
        <begin position="53"/>
        <end position="71"/>
    </location>
</feature>
<dbReference type="OrthoDB" id="6433327at2759"/>
<protein>
    <submittedName>
        <fullName evidence="2">Uncharacterized protein</fullName>
    </submittedName>
</protein>
<comment type="caution">
    <text evidence="2">The sequence shown here is derived from an EMBL/GenBank/DDBJ whole genome shotgun (WGS) entry which is preliminary data.</text>
</comment>
<feature type="transmembrane region" description="Helical" evidence="1">
    <location>
        <begin position="83"/>
        <end position="102"/>
    </location>
</feature>
<dbReference type="AlphaFoldDB" id="A0A8X6MH01"/>
<keyword evidence="1" id="KW-0812">Transmembrane</keyword>
<proteinExistence type="predicted"/>
<keyword evidence="1" id="KW-1133">Transmembrane helix</keyword>
<name>A0A8X6MH01_9ARAC</name>
<sequence length="125" mass="13717">MGPFSWFQDCWLMMLRTKPQYLSVLGRKRSSIRSPQKQSPSEESCCVSKLRSCLCVVVMLCSISYGVVLLLCKDASTLTASTLLVPLIVAAVASVSGGYEFSSIEVNCLRLMIMYGMSQELGNTS</sequence>
<organism evidence="2 3">
    <name type="scientific">Trichonephila inaurata madagascariensis</name>
    <dbReference type="NCBI Taxonomy" id="2747483"/>
    <lineage>
        <taxon>Eukaryota</taxon>
        <taxon>Metazoa</taxon>
        <taxon>Ecdysozoa</taxon>
        <taxon>Arthropoda</taxon>
        <taxon>Chelicerata</taxon>
        <taxon>Arachnida</taxon>
        <taxon>Araneae</taxon>
        <taxon>Araneomorphae</taxon>
        <taxon>Entelegynae</taxon>
        <taxon>Araneoidea</taxon>
        <taxon>Nephilidae</taxon>
        <taxon>Trichonephila</taxon>
        <taxon>Trichonephila inaurata</taxon>
    </lineage>
</organism>
<dbReference type="EMBL" id="BMAV01026534">
    <property type="protein sequence ID" value="GFS51279.1"/>
    <property type="molecule type" value="Genomic_DNA"/>
</dbReference>
<evidence type="ECO:0000313" key="2">
    <source>
        <dbReference type="EMBL" id="GFS51279.1"/>
    </source>
</evidence>
<gene>
    <name evidence="2" type="ORF">TNIN_351621</name>
</gene>
<reference evidence="2" key="1">
    <citation type="submission" date="2020-08" db="EMBL/GenBank/DDBJ databases">
        <title>Multicomponent nature underlies the extraordinary mechanical properties of spider dragline silk.</title>
        <authorList>
            <person name="Kono N."/>
            <person name="Nakamura H."/>
            <person name="Mori M."/>
            <person name="Yoshida Y."/>
            <person name="Ohtoshi R."/>
            <person name="Malay A.D."/>
            <person name="Moran D.A.P."/>
            <person name="Tomita M."/>
            <person name="Numata K."/>
            <person name="Arakawa K."/>
        </authorList>
    </citation>
    <scope>NUCLEOTIDE SEQUENCE</scope>
</reference>